<gene>
    <name evidence="2" type="ORF">H9820_02045</name>
</gene>
<dbReference type="AlphaFoldDB" id="A0A9D2CMA6"/>
<comment type="caution">
    <text evidence="2">The sequence shown here is derived from an EMBL/GenBank/DDBJ whole genome shotgun (WGS) entry which is preliminary data.</text>
</comment>
<feature type="non-terminal residue" evidence="2">
    <location>
        <position position="1"/>
    </location>
</feature>
<dbReference type="Pfam" id="PF04961">
    <property type="entry name" value="FTCD_C"/>
    <property type="match status" value="1"/>
</dbReference>
<reference evidence="2" key="2">
    <citation type="submission" date="2021-04" db="EMBL/GenBank/DDBJ databases">
        <authorList>
            <person name="Gilroy R."/>
        </authorList>
    </citation>
    <scope>NUCLEOTIDE SEQUENCE</scope>
    <source>
        <strain evidence="2">3204</strain>
    </source>
</reference>
<reference evidence="2" key="1">
    <citation type="journal article" date="2021" name="PeerJ">
        <title>Extensive microbial diversity within the chicken gut microbiome revealed by metagenomics and culture.</title>
        <authorList>
            <person name="Gilroy R."/>
            <person name="Ravi A."/>
            <person name="Getino M."/>
            <person name="Pursley I."/>
            <person name="Horton D.L."/>
            <person name="Alikhan N.F."/>
            <person name="Baker D."/>
            <person name="Gharbi K."/>
            <person name="Hall N."/>
            <person name="Watson M."/>
            <person name="Adriaenssens E.M."/>
            <person name="Foster-Nyarko E."/>
            <person name="Jarju S."/>
            <person name="Secka A."/>
            <person name="Antonio M."/>
            <person name="Oren A."/>
            <person name="Chaudhuri R.R."/>
            <person name="La Ragione R."/>
            <person name="Hildebrand F."/>
            <person name="Pallen M.J."/>
        </authorList>
    </citation>
    <scope>NUCLEOTIDE SEQUENCE</scope>
    <source>
        <strain evidence="2">3204</strain>
    </source>
</reference>
<evidence type="ECO:0000259" key="1">
    <source>
        <dbReference type="Pfam" id="PF04961"/>
    </source>
</evidence>
<feature type="domain" description="Cyclodeaminase/cyclohydrolase" evidence="1">
    <location>
        <begin position="2"/>
        <end position="53"/>
    </location>
</feature>
<organism evidence="2 3">
    <name type="scientific">Candidatus Companilactobacillus pullicola</name>
    <dbReference type="NCBI Taxonomy" id="2838523"/>
    <lineage>
        <taxon>Bacteria</taxon>
        <taxon>Bacillati</taxon>
        <taxon>Bacillota</taxon>
        <taxon>Bacilli</taxon>
        <taxon>Lactobacillales</taxon>
        <taxon>Lactobacillaceae</taxon>
        <taxon>Companilactobacillus</taxon>
    </lineage>
</organism>
<dbReference type="GO" id="GO:0003824">
    <property type="term" value="F:catalytic activity"/>
    <property type="evidence" value="ECO:0007669"/>
    <property type="project" value="InterPro"/>
</dbReference>
<accession>A0A9D2CMA6</accession>
<dbReference type="InterPro" id="IPR036178">
    <property type="entry name" value="Formintransfe-cycloase-like_sf"/>
</dbReference>
<evidence type="ECO:0000313" key="2">
    <source>
        <dbReference type="EMBL" id="HIY91710.1"/>
    </source>
</evidence>
<dbReference type="EMBL" id="DXCM01000018">
    <property type="protein sequence ID" value="HIY91710.1"/>
    <property type="molecule type" value="Genomic_DNA"/>
</dbReference>
<proteinExistence type="predicted"/>
<dbReference type="Gene3D" id="1.20.120.680">
    <property type="entry name" value="Formiminotetrahydrofolate cyclodeaminase monomer, up-and-down helical bundle"/>
    <property type="match status" value="1"/>
</dbReference>
<name>A0A9D2CMA6_9LACO</name>
<protein>
    <submittedName>
        <fullName evidence="2">Cyclodeaminase/cyclohydrolase family protein</fullName>
    </submittedName>
</protein>
<sequence length="76" mass="8180">TEKIVGKSNTNAASDLGVAALNLKSGLQGSWLNVLINLSSIKNQDFIAEYKEKGTALLQEGSQLADDIYNEILKTI</sequence>
<dbReference type="Proteomes" id="UP000824013">
    <property type="component" value="Unassembled WGS sequence"/>
</dbReference>
<dbReference type="InterPro" id="IPR007044">
    <property type="entry name" value="Cyclodeamin/CycHdrlase"/>
</dbReference>
<evidence type="ECO:0000313" key="3">
    <source>
        <dbReference type="Proteomes" id="UP000824013"/>
    </source>
</evidence>
<dbReference type="SUPFAM" id="SSF101262">
    <property type="entry name" value="Methenyltetrahydrofolate cyclohydrolase-like"/>
    <property type="match status" value="1"/>
</dbReference>